<dbReference type="Proteomes" id="UP000589373">
    <property type="component" value="Unassembled WGS sequence"/>
</dbReference>
<gene>
    <name evidence="1" type="ORF">GX662_01575</name>
</gene>
<dbReference type="AlphaFoldDB" id="A0A847D2N1"/>
<reference evidence="1 2" key="1">
    <citation type="journal article" date="2020" name="Biotechnol. Biofuels">
        <title>New insights from the biogas microbiome by comprehensive genome-resolved metagenomics of nearly 1600 species originating from multiple anaerobic digesters.</title>
        <authorList>
            <person name="Campanaro S."/>
            <person name="Treu L."/>
            <person name="Rodriguez-R L.M."/>
            <person name="Kovalovszki A."/>
            <person name="Ziels R.M."/>
            <person name="Maus I."/>
            <person name="Zhu X."/>
            <person name="Kougias P.G."/>
            <person name="Basile A."/>
            <person name="Luo G."/>
            <person name="Schluter A."/>
            <person name="Konstantinidis K.T."/>
            <person name="Angelidaki I."/>
        </authorList>
    </citation>
    <scope>NUCLEOTIDE SEQUENCE [LARGE SCALE GENOMIC DNA]</scope>
    <source>
        <strain evidence="1">AS07pgkLD_105</strain>
    </source>
</reference>
<name>A0A847D2N1_9LACT</name>
<sequence length="241" mass="28725">MPFNSYPRPLADITPHISSVSNILPARNRSNWNQVRHDVGFYSFDTTALPTKDIVCIRQEFYLTEEPDVTHPGYRAVFTRTDVMRADQTDYTEIADAIEEDPDRGFLTYALDILCNFRRFHQNFFPGKFNMWKMSSYRWLGENSTMWDERMSWGCEYIYVCIDINRHNAIHFIEGNNVVSQRIRLTQDEIAYSFVHHPPCTNRGFRFRGYTMFNIPRYVWDWCMWQLSYVDSECNLYVLGH</sequence>
<dbReference type="EMBL" id="JAAZCD010000035">
    <property type="protein sequence ID" value="NLD30940.1"/>
    <property type="molecule type" value="Genomic_DNA"/>
</dbReference>
<proteinExistence type="predicted"/>
<organism evidence="1 2">
    <name type="scientific">Trichococcus flocculiformis</name>
    <dbReference type="NCBI Taxonomy" id="82803"/>
    <lineage>
        <taxon>Bacteria</taxon>
        <taxon>Bacillati</taxon>
        <taxon>Bacillota</taxon>
        <taxon>Bacilli</taxon>
        <taxon>Lactobacillales</taxon>
        <taxon>Carnobacteriaceae</taxon>
        <taxon>Trichococcus</taxon>
    </lineage>
</organism>
<comment type="caution">
    <text evidence="1">The sequence shown here is derived from an EMBL/GenBank/DDBJ whole genome shotgun (WGS) entry which is preliminary data.</text>
</comment>
<protein>
    <submittedName>
        <fullName evidence="1">Uncharacterized protein</fullName>
    </submittedName>
</protein>
<accession>A0A847D2N1</accession>
<dbReference type="RefSeq" id="WP_276641587.1">
    <property type="nucleotide sequence ID" value="NZ_JAAZCD010000035.1"/>
</dbReference>
<evidence type="ECO:0000313" key="2">
    <source>
        <dbReference type="Proteomes" id="UP000589373"/>
    </source>
</evidence>
<evidence type="ECO:0000313" key="1">
    <source>
        <dbReference type="EMBL" id="NLD30940.1"/>
    </source>
</evidence>